<dbReference type="AlphaFoldDB" id="A0A5B7JNX9"/>
<dbReference type="Proteomes" id="UP000324222">
    <property type="component" value="Unassembled WGS sequence"/>
</dbReference>
<comment type="caution">
    <text evidence="2">The sequence shown here is derived from an EMBL/GenBank/DDBJ whole genome shotgun (WGS) entry which is preliminary data.</text>
</comment>
<proteinExistence type="predicted"/>
<evidence type="ECO:0000313" key="2">
    <source>
        <dbReference type="EMBL" id="MPC96036.1"/>
    </source>
</evidence>
<protein>
    <submittedName>
        <fullName evidence="2">Uncharacterized protein</fullName>
    </submittedName>
</protein>
<evidence type="ECO:0000256" key="1">
    <source>
        <dbReference type="SAM" id="MobiDB-lite"/>
    </source>
</evidence>
<feature type="region of interest" description="Disordered" evidence="1">
    <location>
        <begin position="24"/>
        <end position="63"/>
    </location>
</feature>
<name>A0A5B7JNX9_PORTR</name>
<accession>A0A5B7JNX9</accession>
<dbReference type="EMBL" id="VSRR010104428">
    <property type="protein sequence ID" value="MPC96036.1"/>
    <property type="molecule type" value="Genomic_DNA"/>
</dbReference>
<reference evidence="2 3" key="1">
    <citation type="submission" date="2019-05" db="EMBL/GenBank/DDBJ databases">
        <title>Another draft genome of Portunus trituberculatus and its Hox gene families provides insights of decapod evolution.</title>
        <authorList>
            <person name="Jeong J.-H."/>
            <person name="Song I."/>
            <person name="Kim S."/>
            <person name="Choi T."/>
            <person name="Kim D."/>
            <person name="Ryu S."/>
            <person name="Kim W."/>
        </authorList>
    </citation>
    <scope>NUCLEOTIDE SEQUENCE [LARGE SCALE GENOMIC DNA]</scope>
    <source>
        <tissue evidence="2">Muscle</tissue>
    </source>
</reference>
<evidence type="ECO:0000313" key="3">
    <source>
        <dbReference type="Proteomes" id="UP000324222"/>
    </source>
</evidence>
<keyword evidence="3" id="KW-1185">Reference proteome</keyword>
<organism evidence="2 3">
    <name type="scientific">Portunus trituberculatus</name>
    <name type="common">Swimming crab</name>
    <name type="synonym">Neptunus trituberculatus</name>
    <dbReference type="NCBI Taxonomy" id="210409"/>
    <lineage>
        <taxon>Eukaryota</taxon>
        <taxon>Metazoa</taxon>
        <taxon>Ecdysozoa</taxon>
        <taxon>Arthropoda</taxon>
        <taxon>Crustacea</taxon>
        <taxon>Multicrustacea</taxon>
        <taxon>Malacostraca</taxon>
        <taxon>Eumalacostraca</taxon>
        <taxon>Eucarida</taxon>
        <taxon>Decapoda</taxon>
        <taxon>Pleocyemata</taxon>
        <taxon>Brachyura</taxon>
        <taxon>Eubrachyura</taxon>
        <taxon>Portunoidea</taxon>
        <taxon>Portunidae</taxon>
        <taxon>Portuninae</taxon>
        <taxon>Portunus</taxon>
    </lineage>
</organism>
<sequence>MMAAVNKTSLVAANEALVRPAGKAGAVDIPPHTSPARHQPAQHFDETTYSRRGAPTRNTRRHKEPRLSYCAGVKFLLVFLDVLDTATI</sequence>
<gene>
    <name evidence="2" type="ORF">E2C01_091272</name>
</gene>